<dbReference type="Proteomes" id="UP000050761">
    <property type="component" value="Unassembled WGS sequence"/>
</dbReference>
<dbReference type="Gene3D" id="3.40.50.1820">
    <property type="entry name" value="alpha/beta hydrolase"/>
    <property type="match status" value="1"/>
</dbReference>
<dbReference type="InterPro" id="IPR029058">
    <property type="entry name" value="AB_hydrolase_fold"/>
</dbReference>
<keyword evidence="2" id="KW-1185">Reference proteome</keyword>
<proteinExistence type="predicted"/>
<sequence>LFQQVIALSPTINYRVTSSRLDLTWRFAHEIGCAVNRTRPVESAHSEIEDVVDCLRRIDTSDLLAMQRLIEERDGLMFDGILYGPPFVDEDTPHSVFVLGSSNRRMMCGSTKFEFNMDKNDSQYDIGTFLQVAHPELVRRKYLHDKEQGIPDNYLSQVVFSNNVIFGSVFTAKGSDVYLMEFGQKPNPMHASDLPFFIGVHMRNFTEDEKLIDRFYATSIINFIHGRVPSDGEPDFFFVESLTVFRCRSKIRLFTVSPLAFYILDWLPFDPAKRNYYSVEADIRKGIYPSNKLNYHYEVVDYWLRNMTSFDKALSDVLRFDLYDVIPSASTARTMASIVLFGLALLLLLFVLMAACSTLSASDPPNHEQVPLVHHKPSQITRKDTVVVSALKAR</sequence>
<dbReference type="PANTHER" id="PTHR45580:SF7">
    <property type="entry name" value="CARBOXYLESTERASE TYPE B DOMAIN-CONTAINING PROTEIN-RELATED"/>
    <property type="match status" value="1"/>
</dbReference>
<feature type="transmembrane region" description="Helical" evidence="1">
    <location>
        <begin position="335"/>
        <end position="356"/>
    </location>
</feature>
<name>A0A183GAJ9_HELPZ</name>
<dbReference type="WBParaSite" id="HPBE_0001905001-mRNA-1">
    <property type="protein sequence ID" value="HPBE_0001905001-mRNA-1"/>
    <property type="gene ID" value="HPBE_0001905001"/>
</dbReference>
<evidence type="ECO:0000256" key="1">
    <source>
        <dbReference type="SAM" id="Phobius"/>
    </source>
</evidence>
<evidence type="ECO:0000313" key="2">
    <source>
        <dbReference type="Proteomes" id="UP000050761"/>
    </source>
</evidence>
<keyword evidence="1" id="KW-0812">Transmembrane</keyword>
<dbReference type="AlphaFoldDB" id="A0A183GAJ9"/>
<keyword evidence="1" id="KW-1133">Transmembrane helix</keyword>
<organism evidence="2 3">
    <name type="scientific">Heligmosomoides polygyrus</name>
    <name type="common">Parasitic roundworm</name>
    <dbReference type="NCBI Taxonomy" id="6339"/>
    <lineage>
        <taxon>Eukaryota</taxon>
        <taxon>Metazoa</taxon>
        <taxon>Ecdysozoa</taxon>
        <taxon>Nematoda</taxon>
        <taxon>Chromadorea</taxon>
        <taxon>Rhabditida</taxon>
        <taxon>Rhabditina</taxon>
        <taxon>Rhabditomorpha</taxon>
        <taxon>Strongyloidea</taxon>
        <taxon>Heligmosomidae</taxon>
        <taxon>Heligmosomoides</taxon>
    </lineage>
</organism>
<protein>
    <submittedName>
        <fullName evidence="3">COesterase domain-containing protein</fullName>
    </submittedName>
</protein>
<reference evidence="3" key="1">
    <citation type="submission" date="2019-09" db="UniProtKB">
        <authorList>
            <consortium name="WormBaseParasite"/>
        </authorList>
    </citation>
    <scope>IDENTIFICATION</scope>
</reference>
<keyword evidence="1" id="KW-0472">Membrane</keyword>
<evidence type="ECO:0000313" key="3">
    <source>
        <dbReference type="WBParaSite" id="HPBE_0001905001-mRNA-1"/>
    </source>
</evidence>
<accession>A0A183GAJ9</accession>
<dbReference type="PANTHER" id="PTHR45580">
    <property type="entry name" value="PROTEIN CBG05369"/>
    <property type="match status" value="1"/>
</dbReference>
<dbReference type="SUPFAM" id="SSF53474">
    <property type="entry name" value="alpha/beta-Hydrolases"/>
    <property type="match status" value="1"/>
</dbReference>